<sequence>MAKKKCEGIFRGFIDKAGIHYSPDQLPERVKQAVAKSIIQAEKKEGLLSWKNKENEK</sequence>
<protein>
    <submittedName>
        <fullName evidence="1">Uncharacterized protein</fullName>
    </submittedName>
</protein>
<dbReference type="EMBL" id="UPPP01000061">
    <property type="protein sequence ID" value="VBB06206.1"/>
    <property type="molecule type" value="Genomic_DNA"/>
</dbReference>
<gene>
    <name evidence="1" type="ORF">LUCI_1422</name>
</gene>
<reference evidence="1 2" key="1">
    <citation type="submission" date="2018-06" db="EMBL/GenBank/DDBJ databases">
        <authorList>
            <person name="Strepis N."/>
        </authorList>
    </citation>
    <scope>NUCLEOTIDE SEQUENCE [LARGE SCALE GENOMIC DNA]</scope>
    <source>
        <strain evidence="1">LUCI</strain>
    </source>
</reference>
<accession>A0A498R0X6</accession>
<dbReference type="Proteomes" id="UP000277811">
    <property type="component" value="Unassembled WGS sequence"/>
</dbReference>
<evidence type="ECO:0000313" key="2">
    <source>
        <dbReference type="Proteomes" id="UP000277811"/>
    </source>
</evidence>
<dbReference type="RefSeq" id="WP_165865911.1">
    <property type="nucleotide sequence ID" value="NZ_UPPP01000061.1"/>
</dbReference>
<dbReference type="AlphaFoldDB" id="A0A498R0X6"/>
<organism evidence="1 2">
    <name type="scientific">Lucifera butyrica</name>
    <dbReference type="NCBI Taxonomy" id="1351585"/>
    <lineage>
        <taxon>Bacteria</taxon>
        <taxon>Bacillati</taxon>
        <taxon>Bacillota</taxon>
        <taxon>Negativicutes</taxon>
        <taxon>Veillonellales</taxon>
        <taxon>Veillonellaceae</taxon>
        <taxon>Lucifera</taxon>
    </lineage>
</organism>
<proteinExistence type="predicted"/>
<keyword evidence="2" id="KW-1185">Reference proteome</keyword>
<name>A0A498R0X6_9FIRM</name>
<evidence type="ECO:0000313" key="1">
    <source>
        <dbReference type="EMBL" id="VBB06206.1"/>
    </source>
</evidence>